<dbReference type="AlphaFoldDB" id="A0A8H6W154"/>
<keyword evidence="2" id="KW-1185">Reference proteome</keyword>
<evidence type="ECO:0000313" key="1">
    <source>
        <dbReference type="EMBL" id="KAF7301172.1"/>
    </source>
</evidence>
<dbReference type="EMBL" id="JACAZF010000006">
    <property type="protein sequence ID" value="KAF7301172.1"/>
    <property type="molecule type" value="Genomic_DNA"/>
</dbReference>
<evidence type="ECO:0000313" key="2">
    <source>
        <dbReference type="Proteomes" id="UP000636479"/>
    </source>
</evidence>
<accession>A0A8H6W154</accession>
<organism evidence="1 2">
    <name type="scientific">Mycena indigotica</name>
    <dbReference type="NCBI Taxonomy" id="2126181"/>
    <lineage>
        <taxon>Eukaryota</taxon>
        <taxon>Fungi</taxon>
        <taxon>Dikarya</taxon>
        <taxon>Basidiomycota</taxon>
        <taxon>Agaricomycotina</taxon>
        <taxon>Agaricomycetes</taxon>
        <taxon>Agaricomycetidae</taxon>
        <taxon>Agaricales</taxon>
        <taxon>Marasmiineae</taxon>
        <taxon>Mycenaceae</taxon>
        <taxon>Mycena</taxon>
    </lineage>
</organism>
<comment type="caution">
    <text evidence="1">The sequence shown here is derived from an EMBL/GenBank/DDBJ whole genome shotgun (WGS) entry which is preliminary data.</text>
</comment>
<proteinExistence type="predicted"/>
<dbReference type="RefSeq" id="XP_037219172.1">
    <property type="nucleotide sequence ID" value="XM_037363528.1"/>
</dbReference>
<name>A0A8H6W154_9AGAR</name>
<dbReference type="GeneID" id="59346044"/>
<sequence length="344" mass="39175">MGLTIQVKFDETSTSFTAQRLRIAGDSERVRFSALPEVAQILRVPAKAFYANGPGDGERKRAFLSNAPIWGLEDMATIYYAKGIAVDGTRFCLRFIFNASQAIRDPESNNYQIYSRLLQDAKFSSQDLSSSAGVLTPIHFGLWLMKTEDWAGNVIFSLTQWCGISWKSLMRTKYNTLQNRALVGRTFEAFHDMGFKLVKSDSFDSWHLQQILLDIEDPHLTENARLNGNARCFIAGFSDAVEHCCKRKVPVLPIGCLLPRNTFGCEELRSLSLHLGFTKTPTDPPDFALKAVEWYECYRQQHTNYASSSLLMAQRKRMFPRPVACLRRLGNLARRRRGFWFDLG</sequence>
<gene>
    <name evidence="1" type="ORF">MIND_00681700</name>
</gene>
<dbReference type="Proteomes" id="UP000636479">
    <property type="component" value="Unassembled WGS sequence"/>
</dbReference>
<reference evidence="1" key="1">
    <citation type="submission" date="2020-05" db="EMBL/GenBank/DDBJ databases">
        <title>Mycena genomes resolve the evolution of fungal bioluminescence.</title>
        <authorList>
            <person name="Tsai I.J."/>
        </authorList>
    </citation>
    <scope>NUCLEOTIDE SEQUENCE</scope>
    <source>
        <strain evidence="1">171206Taipei</strain>
    </source>
</reference>
<dbReference type="OrthoDB" id="2817141at2759"/>
<protein>
    <submittedName>
        <fullName evidence="1">Uncharacterized protein</fullName>
    </submittedName>
</protein>